<dbReference type="Proteomes" id="UP000050761">
    <property type="component" value="Unassembled WGS sequence"/>
</dbReference>
<dbReference type="AlphaFoldDB" id="A0A183F7W7"/>
<gene>
    <name evidence="1" type="ORF">HPBE_LOCUS2260</name>
</gene>
<name>A0A183F7W7_HELPZ</name>
<evidence type="ECO:0000313" key="3">
    <source>
        <dbReference type="WBParaSite" id="HPBE_0000225901-mRNA-1"/>
    </source>
</evidence>
<accession>A0A183F7W7</accession>
<proteinExistence type="predicted"/>
<keyword evidence="2" id="KW-1185">Reference proteome</keyword>
<reference evidence="3" key="2">
    <citation type="submission" date="2019-09" db="UniProtKB">
        <authorList>
            <consortium name="WormBaseParasite"/>
        </authorList>
    </citation>
    <scope>IDENTIFICATION</scope>
</reference>
<sequence length="80" mass="9362">MAGKKIRCIKSVEEVVRKTKNVGTIPSYSTSPLFLRYRTIQKQDEHAIIIGQRKDDAWSYTIQANERRLQEFRALSTFED</sequence>
<accession>A0A3P7TQK5</accession>
<dbReference type="EMBL" id="UZAH01003180">
    <property type="protein sequence ID" value="VDO23996.1"/>
    <property type="molecule type" value="Genomic_DNA"/>
</dbReference>
<dbReference type="WBParaSite" id="HPBE_0000225901-mRNA-1">
    <property type="protein sequence ID" value="HPBE_0000225901-mRNA-1"/>
    <property type="gene ID" value="HPBE_0000225901"/>
</dbReference>
<organism evidence="2 3">
    <name type="scientific">Heligmosomoides polygyrus</name>
    <name type="common">Parasitic roundworm</name>
    <dbReference type="NCBI Taxonomy" id="6339"/>
    <lineage>
        <taxon>Eukaryota</taxon>
        <taxon>Metazoa</taxon>
        <taxon>Ecdysozoa</taxon>
        <taxon>Nematoda</taxon>
        <taxon>Chromadorea</taxon>
        <taxon>Rhabditida</taxon>
        <taxon>Rhabditina</taxon>
        <taxon>Rhabditomorpha</taxon>
        <taxon>Strongyloidea</taxon>
        <taxon>Heligmosomidae</taxon>
        <taxon>Heligmosomoides</taxon>
    </lineage>
</organism>
<protein>
    <submittedName>
        <fullName evidence="3">DUF1330 domain-containing protein</fullName>
    </submittedName>
</protein>
<evidence type="ECO:0000313" key="1">
    <source>
        <dbReference type="EMBL" id="VDO23996.1"/>
    </source>
</evidence>
<evidence type="ECO:0000313" key="2">
    <source>
        <dbReference type="Proteomes" id="UP000050761"/>
    </source>
</evidence>
<reference evidence="1 2" key="1">
    <citation type="submission" date="2018-11" db="EMBL/GenBank/DDBJ databases">
        <authorList>
            <consortium name="Pathogen Informatics"/>
        </authorList>
    </citation>
    <scope>NUCLEOTIDE SEQUENCE [LARGE SCALE GENOMIC DNA]</scope>
</reference>